<sequence length="50" mass="5129">MDGPSTWRNAGRYESGEVKAALIGTSGMPSGSCVTGRPIASGYLVGPWCP</sequence>
<organism evidence="1 2">
    <name type="scientific">Dokdonella immobilis</name>
    <dbReference type="NCBI Taxonomy" id="578942"/>
    <lineage>
        <taxon>Bacteria</taxon>
        <taxon>Pseudomonadati</taxon>
        <taxon>Pseudomonadota</taxon>
        <taxon>Gammaproteobacteria</taxon>
        <taxon>Lysobacterales</taxon>
        <taxon>Rhodanobacteraceae</taxon>
        <taxon>Dokdonella</taxon>
    </lineage>
</organism>
<reference evidence="1 2" key="1">
    <citation type="submission" date="2016-10" db="EMBL/GenBank/DDBJ databases">
        <authorList>
            <person name="de Groot N.N."/>
        </authorList>
    </citation>
    <scope>NUCLEOTIDE SEQUENCE [LARGE SCALE GENOMIC DNA]</scope>
    <source>
        <strain evidence="1 2">CGMCC 1.7659</strain>
    </source>
</reference>
<dbReference type="STRING" id="578942.SAMN05216289_1374"/>
<dbReference type="EMBL" id="FOVF01000037">
    <property type="protein sequence ID" value="SFN61166.1"/>
    <property type="molecule type" value="Genomic_DNA"/>
</dbReference>
<protein>
    <submittedName>
        <fullName evidence="1">Uncharacterized protein</fullName>
    </submittedName>
</protein>
<proteinExistence type="predicted"/>
<dbReference type="AlphaFoldDB" id="A0A1I5AFA1"/>
<gene>
    <name evidence="1" type="ORF">SAMN05216289_1374</name>
</gene>
<dbReference type="Proteomes" id="UP000198575">
    <property type="component" value="Unassembled WGS sequence"/>
</dbReference>
<name>A0A1I5AFA1_9GAMM</name>
<accession>A0A1I5AFA1</accession>
<evidence type="ECO:0000313" key="2">
    <source>
        <dbReference type="Proteomes" id="UP000198575"/>
    </source>
</evidence>
<keyword evidence="2" id="KW-1185">Reference proteome</keyword>
<evidence type="ECO:0000313" key="1">
    <source>
        <dbReference type="EMBL" id="SFN61166.1"/>
    </source>
</evidence>